<reference evidence="2" key="1">
    <citation type="journal article" date="2023" name="G3 (Bethesda)">
        <title>Genome assembly and association tests identify interacting loci associated with vigor, precocity, and sex in interspecific pistachio rootstocks.</title>
        <authorList>
            <person name="Palmer W."/>
            <person name="Jacygrad E."/>
            <person name="Sagayaradj S."/>
            <person name="Cavanaugh K."/>
            <person name="Han R."/>
            <person name="Bertier L."/>
            <person name="Beede B."/>
            <person name="Kafkas S."/>
            <person name="Golino D."/>
            <person name="Preece J."/>
            <person name="Michelmore R."/>
        </authorList>
    </citation>
    <scope>NUCLEOTIDE SEQUENCE [LARGE SCALE GENOMIC DNA]</scope>
</reference>
<evidence type="ECO:0000313" key="2">
    <source>
        <dbReference type="Proteomes" id="UP001163603"/>
    </source>
</evidence>
<sequence length="241" mass="26764">MKNELPTWSISILPDCKTAVYNTARVGSQSSVKQMTPVSKFSWQSYIEESASSSDDKTFTTDGLWEQLNDPLLNIWSPGHALHVFINGQLSGTVYGGIDNPKLSFSQNVKMRVGENQISLLSIICGSSGTHFEQWNAGVLGPVTLKGLNEGTRDFSKQKWSYKIGLKCEDLSFHTVSRSISIEWVERSSLAQKQPLTWYHVPRSWLNSTGNLLVVFEEWGGDPKGITLVKRATGSVCADIF</sequence>
<evidence type="ECO:0000313" key="1">
    <source>
        <dbReference type="EMBL" id="KAJ0024843.1"/>
    </source>
</evidence>
<organism evidence="1 2">
    <name type="scientific">Pistacia integerrima</name>
    <dbReference type="NCBI Taxonomy" id="434235"/>
    <lineage>
        <taxon>Eukaryota</taxon>
        <taxon>Viridiplantae</taxon>
        <taxon>Streptophyta</taxon>
        <taxon>Embryophyta</taxon>
        <taxon>Tracheophyta</taxon>
        <taxon>Spermatophyta</taxon>
        <taxon>Magnoliopsida</taxon>
        <taxon>eudicotyledons</taxon>
        <taxon>Gunneridae</taxon>
        <taxon>Pentapetalae</taxon>
        <taxon>rosids</taxon>
        <taxon>malvids</taxon>
        <taxon>Sapindales</taxon>
        <taxon>Anacardiaceae</taxon>
        <taxon>Pistacia</taxon>
    </lineage>
</organism>
<proteinExistence type="predicted"/>
<comment type="caution">
    <text evidence="1">The sequence shown here is derived from an EMBL/GenBank/DDBJ whole genome shotgun (WGS) entry which is preliminary data.</text>
</comment>
<name>A0ACC0XX40_9ROSI</name>
<dbReference type="EMBL" id="CM047745">
    <property type="protein sequence ID" value="KAJ0024843.1"/>
    <property type="molecule type" value="Genomic_DNA"/>
</dbReference>
<keyword evidence="2" id="KW-1185">Reference proteome</keyword>
<accession>A0ACC0XX40</accession>
<protein>
    <submittedName>
        <fullName evidence="1">Uncharacterized protein</fullName>
    </submittedName>
</protein>
<gene>
    <name evidence="1" type="ORF">Pint_07567</name>
</gene>
<dbReference type="Proteomes" id="UP001163603">
    <property type="component" value="Chromosome 10"/>
</dbReference>